<evidence type="ECO:0000259" key="1">
    <source>
        <dbReference type="PROSITE" id="PS50987"/>
    </source>
</evidence>
<keyword evidence="3" id="KW-1185">Reference proteome</keyword>
<dbReference type="InterPro" id="IPR001845">
    <property type="entry name" value="HTH_ArsR_DNA-bd_dom"/>
</dbReference>
<dbReference type="EMBL" id="CAXJIO010000011">
    <property type="protein sequence ID" value="CAL2102412.1"/>
    <property type="molecule type" value="Genomic_DNA"/>
</dbReference>
<dbReference type="PANTHER" id="PTHR39168:SF1">
    <property type="entry name" value="TRANSCRIPTIONAL REGULATORY PROTEIN"/>
    <property type="match status" value="1"/>
</dbReference>
<dbReference type="PROSITE" id="PS50987">
    <property type="entry name" value="HTH_ARSR_2"/>
    <property type="match status" value="1"/>
</dbReference>
<proteinExistence type="predicted"/>
<reference evidence="2 3" key="1">
    <citation type="submission" date="2024-05" db="EMBL/GenBank/DDBJ databases">
        <authorList>
            <person name="Duchaud E."/>
        </authorList>
    </citation>
    <scope>NUCLEOTIDE SEQUENCE [LARGE SCALE GENOMIC DNA]</scope>
    <source>
        <strain evidence="2">Ena-SAMPLE-TAB-13-05-2024-13:56:06:370-140308</strain>
    </source>
</reference>
<evidence type="ECO:0000313" key="3">
    <source>
        <dbReference type="Proteomes" id="UP001497527"/>
    </source>
</evidence>
<dbReference type="CDD" id="cd00090">
    <property type="entry name" value="HTH_ARSR"/>
    <property type="match status" value="1"/>
</dbReference>
<dbReference type="PANTHER" id="PTHR39168">
    <property type="entry name" value="TRANSCRIPTIONAL REGULATOR-RELATED"/>
    <property type="match status" value="1"/>
</dbReference>
<gene>
    <name evidence="2" type="primary">ydfF</name>
    <name evidence="2" type="ORF">T190423A01A_20163</name>
</gene>
<comment type="caution">
    <text evidence="2">The sequence shown here is derived from an EMBL/GenBank/DDBJ whole genome shotgun (WGS) entry which is preliminary data.</text>
</comment>
<dbReference type="Gene3D" id="1.10.10.10">
    <property type="entry name" value="Winged helix-like DNA-binding domain superfamily/Winged helix DNA-binding domain"/>
    <property type="match status" value="1"/>
</dbReference>
<dbReference type="InterPro" id="IPR036388">
    <property type="entry name" value="WH-like_DNA-bd_sf"/>
</dbReference>
<organism evidence="2 3">
    <name type="scientific">Tenacibaculum polynesiense</name>
    <dbReference type="NCBI Taxonomy" id="3137857"/>
    <lineage>
        <taxon>Bacteria</taxon>
        <taxon>Pseudomonadati</taxon>
        <taxon>Bacteroidota</taxon>
        <taxon>Flavobacteriia</taxon>
        <taxon>Flavobacteriales</taxon>
        <taxon>Flavobacteriaceae</taxon>
        <taxon>Tenacibaculum</taxon>
    </lineage>
</organism>
<dbReference type="SUPFAM" id="SSF46785">
    <property type="entry name" value="Winged helix' DNA-binding domain"/>
    <property type="match status" value="1"/>
</dbReference>
<accession>A0ABM9PA13</accession>
<feature type="domain" description="HTH arsR-type" evidence="1">
    <location>
        <begin position="1"/>
        <end position="95"/>
    </location>
</feature>
<dbReference type="SMART" id="SM00418">
    <property type="entry name" value="HTH_ARSR"/>
    <property type="match status" value="1"/>
</dbReference>
<name>A0ABM9PA13_9FLAO</name>
<dbReference type="InterPro" id="IPR052543">
    <property type="entry name" value="HTH_Metal-responsive_Reg"/>
</dbReference>
<dbReference type="RefSeq" id="WP_348715657.1">
    <property type="nucleotide sequence ID" value="NZ_CAXJIO010000011.1"/>
</dbReference>
<dbReference type="Proteomes" id="UP001497527">
    <property type="component" value="Unassembled WGS sequence"/>
</dbReference>
<dbReference type="InterPro" id="IPR011991">
    <property type="entry name" value="ArsR-like_HTH"/>
</dbReference>
<protein>
    <submittedName>
        <fullName evidence="2">Uncharacterized HTH-type transcriptional regulator YdfF</fullName>
    </submittedName>
</protein>
<sequence>MESLENDFSEIASLLGDKSRAIMLWNLLDGRAYTATELANCSAVSLQSASNHLAKLLQKNILTVEKQGRHRYYRFSSPEVAQVIESMASLLSLQKDYKKIKRPKATAFTYARTCYQHLAGEVGVKITEALVSQEIITPVEKQYIVTHSGKQWFLDLGINTEKIQNAKRSFAHQCLDWSERKHHLAGALGDAFLETMLANDWFRKHKNTRELVLTSKGSFHLKKLLKIDL</sequence>
<dbReference type="InterPro" id="IPR036390">
    <property type="entry name" value="WH_DNA-bd_sf"/>
</dbReference>
<evidence type="ECO:0000313" key="2">
    <source>
        <dbReference type="EMBL" id="CAL2102412.1"/>
    </source>
</evidence>